<sequence>MAVTPVCRMVRHVGPESELTMTARCMDGGCTWESAPTPQPGTGAVGCAAHTAATGHATFAVRLEYIALVTT</sequence>
<keyword evidence="2" id="KW-1185">Reference proteome</keyword>
<dbReference type="EMBL" id="BJMN01000006">
    <property type="protein sequence ID" value="GEB55417.1"/>
    <property type="molecule type" value="Genomic_DNA"/>
</dbReference>
<reference evidence="1 2" key="1">
    <citation type="submission" date="2019-06" db="EMBL/GenBank/DDBJ databases">
        <title>Whole genome shotgun sequence of Streptomyces gardneri NBRC 12865.</title>
        <authorList>
            <person name="Hosoyama A."/>
            <person name="Uohara A."/>
            <person name="Ohji S."/>
            <person name="Ichikawa N."/>
        </authorList>
    </citation>
    <scope>NUCLEOTIDE SEQUENCE [LARGE SCALE GENOMIC DNA]</scope>
    <source>
        <strain evidence="1 2">NBRC 12865</strain>
    </source>
</reference>
<dbReference type="AlphaFoldDB" id="A0A4Y3RFD8"/>
<evidence type="ECO:0000313" key="1">
    <source>
        <dbReference type="EMBL" id="GEB55417.1"/>
    </source>
</evidence>
<name>A0A4Y3RFD8_9ACTN</name>
<comment type="caution">
    <text evidence="1">The sequence shown here is derived from an EMBL/GenBank/DDBJ whole genome shotgun (WGS) entry which is preliminary data.</text>
</comment>
<gene>
    <name evidence="1" type="ORF">SGA01_10220</name>
</gene>
<dbReference type="Proteomes" id="UP000315226">
    <property type="component" value="Unassembled WGS sequence"/>
</dbReference>
<evidence type="ECO:0000313" key="2">
    <source>
        <dbReference type="Proteomes" id="UP000315226"/>
    </source>
</evidence>
<accession>A0A4Y3RFD8</accession>
<proteinExistence type="predicted"/>
<protein>
    <submittedName>
        <fullName evidence="1">Uncharacterized protein</fullName>
    </submittedName>
</protein>
<organism evidence="1 2">
    <name type="scientific">Streptomyces gardneri</name>
    <dbReference type="NCBI Taxonomy" id="66892"/>
    <lineage>
        <taxon>Bacteria</taxon>
        <taxon>Bacillati</taxon>
        <taxon>Actinomycetota</taxon>
        <taxon>Actinomycetes</taxon>
        <taxon>Kitasatosporales</taxon>
        <taxon>Streptomycetaceae</taxon>
        <taxon>Streptomyces</taxon>
    </lineage>
</organism>